<evidence type="ECO:0000313" key="3">
    <source>
        <dbReference type="Proteomes" id="UP001497525"/>
    </source>
</evidence>
<gene>
    <name evidence="2" type="ORF">CDAUBV1_LOCUS14730</name>
</gene>
<name>A0AAV2TW65_CALDB</name>
<reference evidence="2" key="1">
    <citation type="submission" date="2024-06" db="EMBL/GenBank/DDBJ databases">
        <authorList>
            <person name="Liu X."/>
            <person name="Lenzi L."/>
            <person name="Haldenby T S."/>
            <person name="Uol C."/>
        </authorList>
    </citation>
    <scope>NUCLEOTIDE SEQUENCE</scope>
</reference>
<proteinExistence type="predicted"/>
<feature type="region of interest" description="Disordered" evidence="1">
    <location>
        <begin position="282"/>
        <end position="329"/>
    </location>
</feature>
<feature type="compositionally biased region" description="Basic and acidic residues" evidence="1">
    <location>
        <begin position="1"/>
        <end position="19"/>
    </location>
</feature>
<feature type="compositionally biased region" description="Polar residues" evidence="1">
    <location>
        <begin position="297"/>
        <end position="308"/>
    </location>
</feature>
<feature type="region of interest" description="Disordered" evidence="1">
    <location>
        <begin position="553"/>
        <end position="601"/>
    </location>
</feature>
<feature type="region of interest" description="Disordered" evidence="1">
    <location>
        <begin position="635"/>
        <end position="669"/>
    </location>
</feature>
<feature type="compositionally biased region" description="Polar residues" evidence="1">
    <location>
        <begin position="557"/>
        <end position="579"/>
    </location>
</feature>
<accession>A0AAV2TW65</accession>
<feature type="compositionally biased region" description="Low complexity" evidence="1">
    <location>
        <begin position="282"/>
        <end position="296"/>
    </location>
</feature>
<feature type="region of interest" description="Disordered" evidence="1">
    <location>
        <begin position="1"/>
        <end position="24"/>
    </location>
</feature>
<evidence type="ECO:0000313" key="2">
    <source>
        <dbReference type="EMBL" id="CAL5139612.1"/>
    </source>
</evidence>
<feature type="compositionally biased region" description="Low complexity" evidence="1">
    <location>
        <begin position="644"/>
        <end position="655"/>
    </location>
</feature>
<feature type="region of interest" description="Disordered" evidence="1">
    <location>
        <begin position="72"/>
        <end position="92"/>
    </location>
</feature>
<dbReference type="Proteomes" id="UP001497525">
    <property type="component" value="Unassembled WGS sequence"/>
</dbReference>
<sequence length="742" mass="81773">MGAEAIRQKTLEPSHDLAHAKSSKHIGRLEDRYAHCKWSRSKLELQRLESTSQKRARNALLHNLSELLASQTRETISLPREKKNPDLPPPAPRQDYEYLSGVQDIGEQADRVLHAVQPPDQVLKKNSTSNHGHAVSPITATSTIMPPKKLQSKQVSHTDCECQTDAVPEDIYATLASVRSYNVQFPPYLPKPSSANPIGKNTQASDLGKGPASVSALAAVAAIAATSFITKALNYQEPKSEGVGLSIKPGACQTGLPTFQPLQYSQNVKNQDQNKHILAVQTSPQSQNPQPPKSISDVPSGNSANTPYLYSYQYDHSPPPPPAPVASALNPSGQRYNYLNEFNLPNFQVDQPFSYGDEVNLPCPTHLSTNRPPCIEVGNQDVLRLTDDGLSSKEPSTLAALSEPLPGCRSAITSPNVLRRTMFSERILQAKRAVDDGLFTRRQSRDQPVGLEPQTAMRCRKERGSNGKMMSHSLHGSLELEHLLSPPAYRRNTVPEFLTHSRLSGPAHSSGPYDRLSGINFQSPFGTVEVLNSQHRQMPVQIVKPAMRKSAALDSSGLDTGSPSDSTTSNASDTLFATENTKRNQSRERRPKSALISESNRLRRYRKADKRNGTHRTVVWIDELYDSPNFLEEKRDSANDTQESSSTRSNSQSLSCPERRYDTESTVCTSNTEVPSKFKERGVSAFDEHYSSSCVNVRPTDIEKYSQIAAEGALTEEGSEGSSKYHRSLPDPKVVSFGRSQK</sequence>
<comment type="caution">
    <text evidence="2">The sequence shown here is derived from an EMBL/GenBank/DDBJ whole genome shotgun (WGS) entry which is preliminary data.</text>
</comment>
<dbReference type="AlphaFoldDB" id="A0AAV2TW65"/>
<protein>
    <submittedName>
        <fullName evidence="2">Uncharacterized protein</fullName>
    </submittedName>
</protein>
<evidence type="ECO:0000256" key="1">
    <source>
        <dbReference type="SAM" id="MobiDB-lite"/>
    </source>
</evidence>
<feature type="region of interest" description="Disordered" evidence="1">
    <location>
        <begin position="713"/>
        <end position="742"/>
    </location>
</feature>
<organism evidence="2 3">
    <name type="scientific">Calicophoron daubneyi</name>
    <name type="common">Rumen fluke</name>
    <name type="synonym">Paramphistomum daubneyi</name>
    <dbReference type="NCBI Taxonomy" id="300641"/>
    <lineage>
        <taxon>Eukaryota</taxon>
        <taxon>Metazoa</taxon>
        <taxon>Spiralia</taxon>
        <taxon>Lophotrochozoa</taxon>
        <taxon>Platyhelminthes</taxon>
        <taxon>Trematoda</taxon>
        <taxon>Digenea</taxon>
        <taxon>Plagiorchiida</taxon>
        <taxon>Pronocephalata</taxon>
        <taxon>Paramphistomoidea</taxon>
        <taxon>Paramphistomidae</taxon>
        <taxon>Calicophoron</taxon>
    </lineage>
</organism>
<feature type="region of interest" description="Disordered" evidence="1">
    <location>
        <begin position="122"/>
        <end position="146"/>
    </location>
</feature>
<dbReference type="EMBL" id="CAXLJL010000612">
    <property type="protein sequence ID" value="CAL5139612.1"/>
    <property type="molecule type" value="Genomic_DNA"/>
</dbReference>